<dbReference type="RefSeq" id="WP_276269489.1">
    <property type="nucleotide sequence ID" value="NZ_JARJLM010000718.1"/>
</dbReference>
<dbReference type="Proteomes" id="UP001216674">
    <property type="component" value="Unassembled WGS sequence"/>
</dbReference>
<evidence type="ECO:0000313" key="1">
    <source>
        <dbReference type="EMBL" id="MDF3839907.1"/>
    </source>
</evidence>
<reference evidence="1 2" key="1">
    <citation type="submission" date="2023-03" db="EMBL/GenBank/DDBJ databases">
        <title>Draft assemblies of triclosan tolerant bacteria isolated from returned activated sludge.</title>
        <authorList>
            <person name="Van Hamelsveld S."/>
        </authorList>
    </citation>
    <scope>NUCLEOTIDE SEQUENCE [LARGE SCALE GENOMIC DNA]</scope>
    <source>
        <strain evidence="1 2">GW210010_S58</strain>
    </source>
</reference>
<evidence type="ECO:0000313" key="2">
    <source>
        <dbReference type="Proteomes" id="UP001216674"/>
    </source>
</evidence>
<gene>
    <name evidence="1" type="ORF">P3W85_44330</name>
</gene>
<organism evidence="1 2">
    <name type="scientific">Cupriavidus basilensis</name>
    <dbReference type="NCBI Taxonomy" id="68895"/>
    <lineage>
        <taxon>Bacteria</taxon>
        <taxon>Pseudomonadati</taxon>
        <taxon>Pseudomonadota</taxon>
        <taxon>Betaproteobacteria</taxon>
        <taxon>Burkholderiales</taxon>
        <taxon>Burkholderiaceae</taxon>
        <taxon>Cupriavidus</taxon>
    </lineage>
</organism>
<proteinExistence type="predicted"/>
<dbReference type="EMBL" id="JARJLM010000718">
    <property type="protein sequence ID" value="MDF3839907.1"/>
    <property type="molecule type" value="Genomic_DNA"/>
</dbReference>
<protein>
    <recommendedName>
        <fullName evidence="3">AraC family transcriptional regulator</fullName>
    </recommendedName>
</protein>
<accession>A0ABT6B5U5</accession>
<sequence>MTANVISDCDARAQPDLRDPDVIAGQVRLHSDAAGVVSIRDLRFPVSLSIEVTAGHCIVSQRGFARTLRSRVARVVPALEPVSLVLIDSVTLALIQIDALPIPKAPGGFAGLGDRADWVADDARERKPLTAALSLAVFMAPHADWRLATACRPLGLDETGTVSRRLLCEGESFREIVMTYRLTRLALDLMATGSMQVPAFYGFRDRCHLENAVYDRFGLPVSALARLASTGIA</sequence>
<keyword evidence="2" id="KW-1185">Reference proteome</keyword>
<evidence type="ECO:0008006" key="3">
    <source>
        <dbReference type="Google" id="ProtNLM"/>
    </source>
</evidence>
<name>A0ABT6B5U5_9BURK</name>
<comment type="caution">
    <text evidence="1">The sequence shown here is derived from an EMBL/GenBank/DDBJ whole genome shotgun (WGS) entry which is preliminary data.</text>
</comment>